<name>A0A3N2Q1H9_SODAK</name>
<proteinExistence type="predicted"/>
<dbReference type="EMBL" id="ML119052">
    <property type="protein sequence ID" value="ROT40566.1"/>
    <property type="molecule type" value="Genomic_DNA"/>
</dbReference>
<dbReference type="GeneID" id="39579649"/>
<reference evidence="1 2" key="1">
    <citation type="journal article" date="2018" name="Mol. Ecol.">
        <title>The obligate alkalophilic soda-lake fungus Sodiomyces alkalinus has shifted to a protein diet.</title>
        <authorList>
            <person name="Grum-Grzhimaylo A.A."/>
            <person name="Falkoski D.L."/>
            <person name="van den Heuvel J."/>
            <person name="Valero-Jimenez C.A."/>
            <person name="Min B."/>
            <person name="Choi I.G."/>
            <person name="Lipzen A."/>
            <person name="Daum C.G."/>
            <person name="Aanen D.K."/>
            <person name="Tsang A."/>
            <person name="Henrissat B."/>
            <person name="Bilanenko E.N."/>
            <person name="de Vries R.P."/>
            <person name="van Kan J.A.L."/>
            <person name="Grigoriev I.V."/>
            <person name="Debets A.J.M."/>
        </authorList>
    </citation>
    <scope>NUCLEOTIDE SEQUENCE [LARGE SCALE GENOMIC DNA]</scope>
    <source>
        <strain evidence="1 2">F11</strain>
    </source>
</reference>
<accession>A0A3N2Q1H9</accession>
<keyword evidence="2" id="KW-1185">Reference proteome</keyword>
<dbReference type="AlphaFoldDB" id="A0A3N2Q1H9"/>
<sequence length="75" mass="8147">MAMPNTGCDRSSADKCPTGREGFGMPAAFWDVLFASLHSRDKDNSHTHSHSPSRSGSVILVPTHTVHITLPSSWQ</sequence>
<evidence type="ECO:0000313" key="1">
    <source>
        <dbReference type="EMBL" id="ROT40566.1"/>
    </source>
</evidence>
<dbReference type="Proteomes" id="UP000272025">
    <property type="component" value="Unassembled WGS sequence"/>
</dbReference>
<gene>
    <name evidence="1" type="ORF">SODALDRAFT_330296</name>
</gene>
<dbReference type="RefSeq" id="XP_028468372.1">
    <property type="nucleotide sequence ID" value="XM_028611171.1"/>
</dbReference>
<organism evidence="1 2">
    <name type="scientific">Sodiomyces alkalinus (strain CBS 110278 / VKM F-3762 / F11)</name>
    <name type="common">Alkaliphilic filamentous fungus</name>
    <dbReference type="NCBI Taxonomy" id="1314773"/>
    <lineage>
        <taxon>Eukaryota</taxon>
        <taxon>Fungi</taxon>
        <taxon>Dikarya</taxon>
        <taxon>Ascomycota</taxon>
        <taxon>Pezizomycotina</taxon>
        <taxon>Sordariomycetes</taxon>
        <taxon>Hypocreomycetidae</taxon>
        <taxon>Glomerellales</taxon>
        <taxon>Plectosphaerellaceae</taxon>
        <taxon>Sodiomyces</taxon>
    </lineage>
</organism>
<evidence type="ECO:0000313" key="2">
    <source>
        <dbReference type="Proteomes" id="UP000272025"/>
    </source>
</evidence>
<protein>
    <submittedName>
        <fullName evidence="1">Uncharacterized protein</fullName>
    </submittedName>
</protein>